<accession>A0ABM7ZUY5</accession>
<feature type="compositionally biased region" description="Polar residues" evidence="1">
    <location>
        <begin position="67"/>
        <end position="84"/>
    </location>
</feature>
<proteinExistence type="predicted"/>
<dbReference type="EMBL" id="AP026073">
    <property type="protein sequence ID" value="BDM70180.1"/>
    <property type="molecule type" value="Genomic_DNA"/>
</dbReference>
<name>A0ABM7ZUY5_STRNI</name>
<evidence type="ECO:0000313" key="3">
    <source>
        <dbReference type="Proteomes" id="UP001059597"/>
    </source>
</evidence>
<dbReference type="RefSeq" id="WP_315975423.1">
    <property type="nucleotide sequence ID" value="NZ_AP026073.1"/>
</dbReference>
<keyword evidence="3" id="KW-1185">Reference proteome</keyword>
<evidence type="ECO:0000313" key="2">
    <source>
        <dbReference type="EMBL" id="BDM70180.1"/>
    </source>
</evidence>
<feature type="region of interest" description="Disordered" evidence="1">
    <location>
        <begin position="65"/>
        <end position="97"/>
    </location>
</feature>
<dbReference type="Proteomes" id="UP001059597">
    <property type="component" value="Chromosome"/>
</dbReference>
<organism evidence="2 3">
    <name type="scientific">Streptomyces nigrescens</name>
    <dbReference type="NCBI Taxonomy" id="1920"/>
    <lineage>
        <taxon>Bacteria</taxon>
        <taxon>Bacillati</taxon>
        <taxon>Actinomycetota</taxon>
        <taxon>Actinomycetes</taxon>
        <taxon>Kitasatosporales</taxon>
        <taxon>Streptomycetaceae</taxon>
        <taxon>Streptomyces</taxon>
    </lineage>
</organism>
<protein>
    <submittedName>
        <fullName evidence="2">Uncharacterized protein</fullName>
    </submittedName>
</protein>
<gene>
    <name evidence="2" type="ORF">HEK616_36670</name>
</gene>
<sequence length="97" mass="9865">MDFGAIDAELDSFVLGVGEQVLQGADAQAGLVRNGEAPGCAEGPDLADGSGDGGAVDSVQLSHGLVGQSQPQADQVTSSRSVKTSFGLRPAPRARWR</sequence>
<evidence type="ECO:0000256" key="1">
    <source>
        <dbReference type="SAM" id="MobiDB-lite"/>
    </source>
</evidence>
<reference evidence="2" key="1">
    <citation type="submission" date="2022-06" db="EMBL/GenBank/DDBJ databases">
        <title>Complete genome sequence of Streptomyces nigrescens HEK616.</title>
        <authorList>
            <person name="Asamizu S."/>
            <person name="Onaka H."/>
        </authorList>
    </citation>
    <scope>NUCLEOTIDE SEQUENCE</scope>
    <source>
        <strain evidence="2">HEK616</strain>
    </source>
</reference>